<evidence type="ECO:0000256" key="1">
    <source>
        <dbReference type="ARBA" id="ARBA00004196"/>
    </source>
</evidence>
<dbReference type="AlphaFoldDB" id="A0A1F4PQ11"/>
<gene>
    <name evidence="4" type="ORF">A2994_02875</name>
</gene>
<protein>
    <submittedName>
        <fullName evidence="4">Uncharacterized protein</fullName>
    </submittedName>
</protein>
<evidence type="ECO:0000313" key="5">
    <source>
        <dbReference type="Proteomes" id="UP000179010"/>
    </source>
</evidence>
<dbReference type="Proteomes" id="UP000179010">
    <property type="component" value="Unassembled WGS sequence"/>
</dbReference>
<dbReference type="GO" id="GO:0016020">
    <property type="term" value="C:membrane"/>
    <property type="evidence" value="ECO:0007669"/>
    <property type="project" value="InterPro"/>
</dbReference>
<reference evidence="4 5" key="1">
    <citation type="journal article" date="2016" name="Nat. Commun.">
        <title>Thousands of microbial genomes shed light on interconnected biogeochemical processes in an aquifer system.</title>
        <authorList>
            <person name="Anantharaman K."/>
            <person name="Brown C.T."/>
            <person name="Hug L.A."/>
            <person name="Sharon I."/>
            <person name="Castelle C.J."/>
            <person name="Probst A.J."/>
            <person name="Thomas B.C."/>
            <person name="Singh A."/>
            <person name="Wilkins M.J."/>
            <person name="Karaoz U."/>
            <person name="Brodie E.L."/>
            <person name="Williams K.H."/>
            <person name="Hubbard S.S."/>
            <person name="Banfield J.F."/>
        </authorList>
    </citation>
    <scope>NUCLEOTIDE SEQUENCE [LARGE SCALE GENOMIC DNA]</scope>
</reference>
<comment type="subcellular location">
    <subcellularLocation>
        <location evidence="1">Cell envelope</location>
    </subcellularLocation>
</comment>
<dbReference type="STRING" id="1798539.A2994_02875"/>
<accession>A0A1F4PQ11</accession>
<dbReference type="InterPro" id="IPR050465">
    <property type="entry name" value="UPF0194_transport"/>
</dbReference>
<dbReference type="GO" id="GO:0030313">
    <property type="term" value="C:cell envelope"/>
    <property type="evidence" value="ECO:0007669"/>
    <property type="project" value="UniProtKB-SubCell"/>
</dbReference>
<dbReference type="PANTHER" id="PTHR32347:SF23">
    <property type="entry name" value="BLL5650 PROTEIN"/>
    <property type="match status" value="1"/>
</dbReference>
<evidence type="ECO:0000256" key="3">
    <source>
        <dbReference type="ARBA" id="ARBA00023054"/>
    </source>
</evidence>
<dbReference type="EMBL" id="METE01000001">
    <property type="protein sequence ID" value="OGB85676.1"/>
    <property type="molecule type" value="Genomic_DNA"/>
</dbReference>
<proteinExistence type="inferred from homology"/>
<dbReference type="Gene3D" id="2.40.50.100">
    <property type="match status" value="1"/>
</dbReference>
<evidence type="ECO:0000256" key="2">
    <source>
        <dbReference type="ARBA" id="ARBA00009477"/>
    </source>
</evidence>
<dbReference type="InterPro" id="IPR006143">
    <property type="entry name" value="RND_pump_MFP"/>
</dbReference>
<dbReference type="NCBIfam" id="TIGR01730">
    <property type="entry name" value="RND_mfp"/>
    <property type="match status" value="1"/>
</dbReference>
<dbReference type="Gene3D" id="2.40.420.20">
    <property type="match status" value="1"/>
</dbReference>
<dbReference type="SUPFAM" id="SSF111369">
    <property type="entry name" value="HlyD-like secretion proteins"/>
    <property type="match status" value="1"/>
</dbReference>
<organism evidence="4 5">
    <name type="scientific">candidate division Kazan bacterium RIFCSPLOWO2_01_FULL_48_13</name>
    <dbReference type="NCBI Taxonomy" id="1798539"/>
    <lineage>
        <taxon>Bacteria</taxon>
        <taxon>Bacteria division Kazan-3B-28</taxon>
    </lineage>
</organism>
<keyword evidence="3" id="KW-0175">Coiled coil</keyword>
<dbReference type="GO" id="GO:0022857">
    <property type="term" value="F:transmembrane transporter activity"/>
    <property type="evidence" value="ECO:0007669"/>
    <property type="project" value="InterPro"/>
</dbReference>
<name>A0A1F4PQ11_UNCK3</name>
<comment type="similarity">
    <text evidence="2">Belongs to the membrane fusion protein (MFP) (TC 8.A.1) family.</text>
</comment>
<comment type="caution">
    <text evidence="4">The sequence shown here is derived from an EMBL/GenBank/DDBJ whole genome shotgun (WGS) entry which is preliminary data.</text>
</comment>
<sequence>MKARFWIIGLIVLIIVLTVVFGVWKPFAKQSIYELYSLARGEVVSTVSVAGSVVSGQSLELGFLSPGIVKIVSVKVGDEIKKGDLLVALNTDVLNRQAAQARASIQAAQAMMYKAQNQLRSVDINVLNLGLDSARIALENAQRSYQNALNAYNAGQGLISGSAEIARVALNNAQAAFTSTQSNYNRILSAYSSGRATIADVQQASAALTTASAAYNMAQAQYQAAIREEDSQRVNSRAQLDNARSALNSAELAYRLAEAQRSQSLAPASSADIQSAAAQVAASVAALQMVQAQIAQATLRAPIDGRVVSVNAKPAELSRTGQPAVVIETAGEFKVEVNISETELSKVRVGQVARIAFDALPNVFATGTVAAVDPAATIVMGVVNYKATIVFDQPVAGLVSSLTADLEIITDSRPDVLIVPRRALVKTANGYIIKVLQDKQVVEKSIEVGLLGDTDAEIVGGLAANEQIILKIS</sequence>
<dbReference type="Gene3D" id="2.40.30.170">
    <property type="match status" value="1"/>
</dbReference>
<evidence type="ECO:0000313" key="4">
    <source>
        <dbReference type="EMBL" id="OGB85676.1"/>
    </source>
</evidence>
<dbReference type="PANTHER" id="PTHR32347">
    <property type="entry name" value="EFFLUX SYSTEM COMPONENT YKNX-RELATED"/>
    <property type="match status" value="1"/>
</dbReference>